<keyword evidence="1" id="KW-0472">Membrane</keyword>
<evidence type="ECO:0000259" key="2">
    <source>
        <dbReference type="Pfam" id="PF07790"/>
    </source>
</evidence>
<sequence>MTTPYGASGSHEQKHRGTVRAVAFLIHAAENTTVSRDLGRERRGVAPVIAVTILVAFAVVLATTVSAFVLVDNPDLPPPAPQISVSHQLVSDGDERTIAVTLEGGNAVDTDQLYVTGSKPLDIGGAPGSGTPADETYASDRENFVEAAGDNPPQVGIGEQWESGETIYLDPEGTAEGVTISIYWNTEPIEGGNPGTVTGDDANLIAEFRV</sequence>
<protein>
    <submittedName>
        <fullName evidence="3">Type IV pilin</fullName>
    </submittedName>
</protein>
<keyword evidence="1" id="KW-1133">Transmembrane helix</keyword>
<feature type="transmembrane region" description="Helical" evidence="1">
    <location>
        <begin position="45"/>
        <end position="71"/>
    </location>
</feature>
<evidence type="ECO:0000313" key="4">
    <source>
        <dbReference type="Proteomes" id="UP000282007"/>
    </source>
</evidence>
<evidence type="ECO:0000256" key="1">
    <source>
        <dbReference type="SAM" id="Phobius"/>
    </source>
</evidence>
<feature type="domain" description="Archaeal Type IV pilin N-terminal" evidence="2">
    <location>
        <begin position="43"/>
        <end position="117"/>
    </location>
</feature>
<dbReference type="KEGG" id="haer:DU502_06270"/>
<dbReference type="Pfam" id="PF07790">
    <property type="entry name" value="Pilin_N"/>
    <property type="match status" value="1"/>
</dbReference>
<dbReference type="NCBIfam" id="TIGR02537">
    <property type="entry name" value="arch_flag_Nterm"/>
    <property type="match status" value="1"/>
</dbReference>
<dbReference type="InterPro" id="IPR012859">
    <property type="entry name" value="Pilin_N_archaeal"/>
</dbReference>
<keyword evidence="4" id="KW-1185">Reference proteome</keyword>
<keyword evidence="1" id="KW-0812">Transmembrane</keyword>
<dbReference type="Proteomes" id="UP000282007">
    <property type="component" value="Chromosome"/>
</dbReference>
<dbReference type="InterPro" id="IPR013373">
    <property type="entry name" value="Flagellin/pilin_N_arc"/>
</dbReference>
<dbReference type="EMBL" id="CP034145">
    <property type="protein sequence ID" value="AZH24999.1"/>
    <property type="molecule type" value="Genomic_DNA"/>
</dbReference>
<reference evidence="3 4" key="1">
    <citation type="submission" date="2018-07" db="EMBL/GenBank/DDBJ databases">
        <title>Genome sequences of Haloplanus aerogenes JCM 16430T.</title>
        <authorList>
            <person name="Kim Y.B."/>
            <person name="Roh S.W."/>
        </authorList>
    </citation>
    <scope>NUCLEOTIDE SEQUENCE [LARGE SCALE GENOMIC DNA]</scope>
    <source>
        <strain evidence="3 4">JCM 16430</strain>
    </source>
</reference>
<organism evidence="3 4">
    <name type="scientific">Haloplanus aerogenes</name>
    <dbReference type="NCBI Taxonomy" id="660522"/>
    <lineage>
        <taxon>Archaea</taxon>
        <taxon>Methanobacteriati</taxon>
        <taxon>Methanobacteriota</taxon>
        <taxon>Stenosarchaea group</taxon>
        <taxon>Halobacteria</taxon>
        <taxon>Halobacteriales</taxon>
        <taxon>Haloferacaceae</taxon>
        <taxon>Haloplanus</taxon>
    </lineage>
</organism>
<accession>A0A3G8QU62</accession>
<proteinExistence type="predicted"/>
<evidence type="ECO:0000313" key="3">
    <source>
        <dbReference type="EMBL" id="AZH24999.1"/>
    </source>
</evidence>
<gene>
    <name evidence="3" type="ORF">DU502_06270</name>
</gene>
<dbReference type="AlphaFoldDB" id="A0A3G8QU62"/>
<name>A0A3G8QU62_9EURY</name>